<dbReference type="AlphaFoldDB" id="A0A8C0L3D9"/>
<sequence length="281" mass="29778">KLQTIACLIPRSRNTGPRYHLVLLLDATCFETGNVCTLVFLLQHHRSETLGTGNAPPQVTQGKARSASKPLQASGQFCVELVCGSTGFGLTLSGGRNSAGDAPLVVRRLLKDGPAQRCGRLQAGDLVLHINGQSIQGLTHAQVVERIRTGGPRLHLVLSRPLETHPGKPEEVGGPQKGDDRSPDPGGPEVMRSPSVSASWLQHPPSGTMAQTRGSTEPSPEQGADCPEVPHPARHTEDPDDRTPGSPGPWLVPSDERLSQALGIPGAAQLALEMAAGRRRH</sequence>
<accession>A0A8C0L3D9</accession>
<dbReference type="PROSITE" id="PS50106">
    <property type="entry name" value="PDZ"/>
    <property type="match status" value="1"/>
</dbReference>
<dbReference type="InterPro" id="IPR036034">
    <property type="entry name" value="PDZ_sf"/>
</dbReference>
<proteinExistence type="predicted"/>
<dbReference type="SMART" id="SM00228">
    <property type="entry name" value="PDZ"/>
    <property type="match status" value="1"/>
</dbReference>
<name>A0A8C0L3D9_CANLU</name>
<evidence type="ECO:0000256" key="1">
    <source>
        <dbReference type="SAM" id="MobiDB-lite"/>
    </source>
</evidence>
<feature type="domain" description="PDZ" evidence="2">
    <location>
        <begin position="78"/>
        <end position="162"/>
    </location>
</feature>
<dbReference type="PANTHER" id="PTHR47646:SF1">
    <property type="entry name" value="PDZ DOMAIN-CONTAINING PROTEIN MAGIX"/>
    <property type="match status" value="1"/>
</dbReference>
<dbReference type="SUPFAM" id="SSF50156">
    <property type="entry name" value="PDZ domain-like"/>
    <property type="match status" value="1"/>
</dbReference>
<keyword evidence="4" id="KW-1185">Reference proteome</keyword>
<reference evidence="3" key="1">
    <citation type="submission" date="2025-08" db="UniProtKB">
        <authorList>
            <consortium name="Ensembl"/>
        </authorList>
    </citation>
    <scope>IDENTIFICATION</scope>
</reference>
<dbReference type="Pfam" id="PF00595">
    <property type="entry name" value="PDZ"/>
    <property type="match status" value="1"/>
</dbReference>
<reference evidence="3" key="2">
    <citation type="submission" date="2025-09" db="UniProtKB">
        <authorList>
            <consortium name="Ensembl"/>
        </authorList>
    </citation>
    <scope>IDENTIFICATION</scope>
</reference>
<evidence type="ECO:0000313" key="3">
    <source>
        <dbReference type="Ensembl" id="ENSCAFP00020025752.1"/>
    </source>
</evidence>
<dbReference type="InterPro" id="IPR030031">
    <property type="entry name" value="MAGIX"/>
</dbReference>
<feature type="compositionally biased region" description="Polar residues" evidence="1">
    <location>
        <begin position="208"/>
        <end position="219"/>
    </location>
</feature>
<feature type="compositionally biased region" description="Basic and acidic residues" evidence="1">
    <location>
        <begin position="234"/>
        <end position="243"/>
    </location>
</feature>
<dbReference type="GeneTree" id="ENSGT00940000162529"/>
<evidence type="ECO:0000313" key="4">
    <source>
        <dbReference type="Proteomes" id="UP000694391"/>
    </source>
</evidence>
<feature type="region of interest" description="Disordered" evidence="1">
    <location>
        <begin position="158"/>
        <end position="254"/>
    </location>
</feature>
<dbReference type="InterPro" id="IPR001478">
    <property type="entry name" value="PDZ"/>
</dbReference>
<evidence type="ECO:0000259" key="2">
    <source>
        <dbReference type="PROSITE" id="PS50106"/>
    </source>
</evidence>
<organism evidence="3 4">
    <name type="scientific">Canis lupus dingo</name>
    <name type="common">dingo</name>
    <dbReference type="NCBI Taxonomy" id="286419"/>
    <lineage>
        <taxon>Eukaryota</taxon>
        <taxon>Metazoa</taxon>
        <taxon>Chordata</taxon>
        <taxon>Craniata</taxon>
        <taxon>Vertebrata</taxon>
        <taxon>Euteleostomi</taxon>
        <taxon>Mammalia</taxon>
        <taxon>Eutheria</taxon>
        <taxon>Laurasiatheria</taxon>
        <taxon>Carnivora</taxon>
        <taxon>Caniformia</taxon>
        <taxon>Canidae</taxon>
        <taxon>Canis</taxon>
    </lineage>
</organism>
<dbReference type="Gene3D" id="2.30.42.10">
    <property type="match status" value="1"/>
</dbReference>
<dbReference type="Ensembl" id="ENSCAFT00020029749.1">
    <property type="protein sequence ID" value="ENSCAFP00020025752.1"/>
    <property type="gene ID" value="ENSCAFG00020020248.1"/>
</dbReference>
<protein>
    <submittedName>
        <fullName evidence="3">MAGI family member, X-linked</fullName>
    </submittedName>
</protein>
<feature type="compositionally biased region" description="Basic and acidic residues" evidence="1">
    <location>
        <begin position="162"/>
        <end position="183"/>
    </location>
</feature>
<dbReference type="Proteomes" id="UP000694391">
    <property type="component" value="Unplaced"/>
</dbReference>
<gene>
    <name evidence="3" type="primary">MAGIX</name>
</gene>
<dbReference type="PANTHER" id="PTHR47646">
    <property type="entry name" value="PDZ DOMAIN-CONTAINING PROTEIN MAGIX"/>
    <property type="match status" value="1"/>
</dbReference>